<dbReference type="Pfam" id="PF00903">
    <property type="entry name" value="Glyoxalase"/>
    <property type="match status" value="1"/>
</dbReference>
<name>A0ABQ3CVV3_9RHOB</name>
<sequence length="130" mass="14256">MKQFISAISVVVPDYDAGIAFYVDQMGFDLIEDTDLGAGKRWVLVAPKGAVETRILLAKAVGDAQVAAIGNQTGGRVFLFLHTDDFDRDHAAMSAKGVDFLETPRDEPYGKVAVFQDPFGNKWDLLQLYS</sequence>
<dbReference type="CDD" id="cd07263">
    <property type="entry name" value="VOC_like"/>
    <property type="match status" value="1"/>
</dbReference>
<evidence type="ECO:0000259" key="1">
    <source>
        <dbReference type="PROSITE" id="PS51819"/>
    </source>
</evidence>
<dbReference type="InterPro" id="IPR004360">
    <property type="entry name" value="Glyas_Fos-R_dOase_dom"/>
</dbReference>
<dbReference type="EMBL" id="BMZF01000001">
    <property type="protein sequence ID" value="GHA45316.1"/>
    <property type="molecule type" value="Genomic_DNA"/>
</dbReference>
<organism evidence="2 3">
    <name type="scientific">Paramylibacter ulvae</name>
    <dbReference type="NCBI Taxonomy" id="1651968"/>
    <lineage>
        <taxon>Bacteria</taxon>
        <taxon>Pseudomonadati</taxon>
        <taxon>Pseudomonadota</taxon>
        <taxon>Alphaproteobacteria</taxon>
        <taxon>Rhodobacterales</taxon>
        <taxon>Paracoccaceae</taxon>
        <taxon>Paramylibacter</taxon>
    </lineage>
</organism>
<keyword evidence="2" id="KW-0223">Dioxygenase</keyword>
<dbReference type="RefSeq" id="WP_189639235.1">
    <property type="nucleotide sequence ID" value="NZ_BMZF01000001.1"/>
</dbReference>
<dbReference type="InterPro" id="IPR029068">
    <property type="entry name" value="Glyas_Bleomycin-R_OHBP_Dase"/>
</dbReference>
<dbReference type="Proteomes" id="UP000634455">
    <property type="component" value="Unassembled WGS sequence"/>
</dbReference>
<comment type="caution">
    <text evidence="2">The sequence shown here is derived from an EMBL/GenBank/DDBJ whole genome shotgun (WGS) entry which is preliminary data.</text>
</comment>
<dbReference type="PANTHER" id="PTHR36437">
    <property type="entry name" value="GLYOXALASE/BLEOMYCIN RESISTANCE PROTEIN/DIOXYGENASE"/>
    <property type="match status" value="1"/>
</dbReference>
<evidence type="ECO:0000313" key="2">
    <source>
        <dbReference type="EMBL" id="GHA45316.1"/>
    </source>
</evidence>
<protein>
    <submittedName>
        <fullName evidence="2">Extradiol dioxygenase</fullName>
    </submittedName>
</protein>
<dbReference type="InterPro" id="IPR037523">
    <property type="entry name" value="VOC_core"/>
</dbReference>
<dbReference type="SUPFAM" id="SSF54593">
    <property type="entry name" value="Glyoxalase/Bleomycin resistance protein/Dihydroxybiphenyl dioxygenase"/>
    <property type="match status" value="1"/>
</dbReference>
<proteinExistence type="predicted"/>
<accession>A0ABQ3CVV3</accession>
<dbReference type="GO" id="GO:0051213">
    <property type="term" value="F:dioxygenase activity"/>
    <property type="evidence" value="ECO:0007669"/>
    <property type="project" value="UniProtKB-KW"/>
</dbReference>
<dbReference type="PROSITE" id="PS51819">
    <property type="entry name" value="VOC"/>
    <property type="match status" value="1"/>
</dbReference>
<feature type="domain" description="VOC" evidence="1">
    <location>
        <begin position="4"/>
        <end position="128"/>
    </location>
</feature>
<dbReference type="Gene3D" id="3.10.180.10">
    <property type="entry name" value="2,3-Dihydroxybiphenyl 1,2-Dioxygenase, domain 1"/>
    <property type="match status" value="1"/>
</dbReference>
<keyword evidence="2" id="KW-0560">Oxidoreductase</keyword>
<keyword evidence="3" id="KW-1185">Reference proteome</keyword>
<gene>
    <name evidence="2" type="ORF">GCM10008927_07850</name>
</gene>
<reference evidence="3" key="1">
    <citation type="journal article" date="2019" name="Int. J. Syst. Evol. Microbiol.">
        <title>The Global Catalogue of Microorganisms (GCM) 10K type strain sequencing project: providing services to taxonomists for standard genome sequencing and annotation.</title>
        <authorList>
            <consortium name="The Broad Institute Genomics Platform"/>
            <consortium name="The Broad Institute Genome Sequencing Center for Infectious Disease"/>
            <person name="Wu L."/>
            <person name="Ma J."/>
        </authorList>
    </citation>
    <scope>NUCLEOTIDE SEQUENCE [LARGE SCALE GENOMIC DNA]</scope>
    <source>
        <strain evidence="3">KCTC 32465</strain>
    </source>
</reference>
<dbReference type="PANTHER" id="PTHR36437:SF2">
    <property type="entry name" value="GLYOXALASE_BLEOMYCIN RESISTANCE PROTEIN_DIOXYGENASE"/>
    <property type="match status" value="1"/>
</dbReference>
<evidence type="ECO:0000313" key="3">
    <source>
        <dbReference type="Proteomes" id="UP000634455"/>
    </source>
</evidence>